<protein>
    <submittedName>
        <fullName evidence="1">Uncharacterized protein</fullName>
    </submittedName>
</protein>
<evidence type="ECO:0000313" key="1">
    <source>
        <dbReference type="EMBL" id="NEN23283.1"/>
    </source>
</evidence>
<reference evidence="1 2" key="1">
    <citation type="submission" date="2020-02" db="EMBL/GenBank/DDBJ databases">
        <title>Out from the shadows clarifying the taxonomy of the family Cryomorphaceae and related taxa by utilizing the GTDB taxonomic framework.</title>
        <authorList>
            <person name="Bowman J.P."/>
        </authorList>
    </citation>
    <scope>NUCLEOTIDE SEQUENCE [LARGE SCALE GENOMIC DNA]</scope>
    <source>
        <strain evidence="1 2">QSSC 1-22</strain>
    </source>
</reference>
<dbReference type="RefSeq" id="WP_163284353.1">
    <property type="nucleotide sequence ID" value="NZ_JAAGVY010000009.1"/>
</dbReference>
<dbReference type="AlphaFoldDB" id="A0A7K3WNQ1"/>
<sequence>MIFFSDPFPAKCSDRSTLPKKHPHSGEPQDWFADKVLQRHGMYGLSFDFFVDWSLSKPSLTPVIWIKKILSKNHDYAQVQRHLNTIMTIELGESYLHRLEALKHVNNLKIQFIIFRDDLDWSSFKASLLVATFNGLESNGFDFSGELIKIQDFKSRIKAFSGGPIRIGSKGLTYGTSNLECYLSNTSSLYPGDVDLIIFDQAHRPIAILEYKKHTLKSPITNQKLSNYYPRPDGRKYNRLAILRTYLENTKARIPLFVIYFPTMPKSTEGRIEILKGETGNLETDSATNFCLPANESLAKYDNVIEKLLEAIAKHNTIN</sequence>
<proteinExistence type="predicted"/>
<dbReference type="Proteomes" id="UP000486602">
    <property type="component" value="Unassembled WGS sequence"/>
</dbReference>
<accession>A0A7K3WNQ1</accession>
<evidence type="ECO:0000313" key="2">
    <source>
        <dbReference type="Proteomes" id="UP000486602"/>
    </source>
</evidence>
<comment type="caution">
    <text evidence="1">The sequence shown here is derived from an EMBL/GenBank/DDBJ whole genome shotgun (WGS) entry which is preliminary data.</text>
</comment>
<name>A0A7K3WNQ1_9FLAO</name>
<gene>
    <name evidence="1" type="ORF">G3O08_07200</name>
</gene>
<dbReference type="EMBL" id="JAAGVY010000009">
    <property type="protein sequence ID" value="NEN23283.1"/>
    <property type="molecule type" value="Genomic_DNA"/>
</dbReference>
<keyword evidence="2" id="KW-1185">Reference proteome</keyword>
<organism evidence="1 2">
    <name type="scientific">Cryomorpha ignava</name>
    <dbReference type="NCBI Taxonomy" id="101383"/>
    <lineage>
        <taxon>Bacteria</taxon>
        <taxon>Pseudomonadati</taxon>
        <taxon>Bacteroidota</taxon>
        <taxon>Flavobacteriia</taxon>
        <taxon>Flavobacteriales</taxon>
        <taxon>Cryomorphaceae</taxon>
        <taxon>Cryomorpha</taxon>
    </lineage>
</organism>